<dbReference type="SUPFAM" id="SSF53098">
    <property type="entry name" value="Ribonuclease H-like"/>
    <property type="match status" value="1"/>
</dbReference>
<dbReference type="Gene3D" id="3.30.420.10">
    <property type="entry name" value="Ribonuclease H-like superfamily/Ribonuclease H"/>
    <property type="match status" value="1"/>
</dbReference>
<reference evidence="2" key="1">
    <citation type="submission" date="2023-05" db="EMBL/GenBank/DDBJ databases">
        <title>Nepenthes gracilis genome sequencing.</title>
        <authorList>
            <person name="Fukushima K."/>
        </authorList>
    </citation>
    <scope>NUCLEOTIDE SEQUENCE</scope>
    <source>
        <strain evidence="2">SING2019-196</strain>
    </source>
</reference>
<dbReference type="AlphaFoldDB" id="A0AAD3Y478"/>
<dbReference type="InterPro" id="IPR036397">
    <property type="entry name" value="RNaseH_sf"/>
</dbReference>
<keyword evidence="3" id="KW-1185">Reference proteome</keyword>
<feature type="domain" description="Integrase catalytic" evidence="1">
    <location>
        <begin position="25"/>
        <end position="124"/>
    </location>
</feature>
<proteinExistence type="predicted"/>
<sequence length="141" mass="15910">MKKCESCQLHGNFHRQPSTDLKSLQAPWPFTQWGLDILGPFPIATGQRKFIVTGIGYFTKWVEAAPFGKSPEHNVLEFLRQSIVCRFGIPRVIVTSTGPTLGKRFTKYCTTLELRRPTLRWHTPCATRASGGHKPYAYSTG</sequence>
<protein>
    <recommendedName>
        <fullName evidence="1">Integrase catalytic domain-containing protein</fullName>
    </recommendedName>
</protein>
<comment type="caution">
    <text evidence="2">The sequence shown here is derived from an EMBL/GenBank/DDBJ whole genome shotgun (WGS) entry which is preliminary data.</text>
</comment>
<dbReference type="GO" id="GO:0015074">
    <property type="term" value="P:DNA integration"/>
    <property type="evidence" value="ECO:0007669"/>
    <property type="project" value="InterPro"/>
</dbReference>
<evidence type="ECO:0000259" key="1">
    <source>
        <dbReference type="PROSITE" id="PS50994"/>
    </source>
</evidence>
<dbReference type="InterPro" id="IPR012337">
    <property type="entry name" value="RNaseH-like_sf"/>
</dbReference>
<dbReference type="InterPro" id="IPR052160">
    <property type="entry name" value="Gypsy_RT_Integrase-like"/>
</dbReference>
<dbReference type="PANTHER" id="PTHR47266">
    <property type="entry name" value="ENDONUCLEASE-RELATED"/>
    <property type="match status" value="1"/>
</dbReference>
<dbReference type="EMBL" id="BSYO01000031">
    <property type="protein sequence ID" value="GMH26684.1"/>
    <property type="molecule type" value="Genomic_DNA"/>
</dbReference>
<dbReference type="GO" id="GO:0003676">
    <property type="term" value="F:nucleic acid binding"/>
    <property type="evidence" value="ECO:0007669"/>
    <property type="project" value="InterPro"/>
</dbReference>
<evidence type="ECO:0000313" key="2">
    <source>
        <dbReference type="EMBL" id="GMH26684.1"/>
    </source>
</evidence>
<name>A0AAD3Y478_NEPGR</name>
<accession>A0AAD3Y478</accession>
<dbReference type="PROSITE" id="PS50994">
    <property type="entry name" value="INTEGRASE"/>
    <property type="match status" value="1"/>
</dbReference>
<gene>
    <name evidence="2" type="ORF">Nepgr_028527</name>
</gene>
<dbReference type="InterPro" id="IPR001584">
    <property type="entry name" value="Integrase_cat-core"/>
</dbReference>
<evidence type="ECO:0000313" key="3">
    <source>
        <dbReference type="Proteomes" id="UP001279734"/>
    </source>
</evidence>
<dbReference type="Proteomes" id="UP001279734">
    <property type="component" value="Unassembled WGS sequence"/>
</dbReference>
<organism evidence="2 3">
    <name type="scientific">Nepenthes gracilis</name>
    <name type="common">Slender pitcher plant</name>
    <dbReference type="NCBI Taxonomy" id="150966"/>
    <lineage>
        <taxon>Eukaryota</taxon>
        <taxon>Viridiplantae</taxon>
        <taxon>Streptophyta</taxon>
        <taxon>Embryophyta</taxon>
        <taxon>Tracheophyta</taxon>
        <taxon>Spermatophyta</taxon>
        <taxon>Magnoliopsida</taxon>
        <taxon>eudicotyledons</taxon>
        <taxon>Gunneridae</taxon>
        <taxon>Pentapetalae</taxon>
        <taxon>Caryophyllales</taxon>
        <taxon>Nepenthaceae</taxon>
        <taxon>Nepenthes</taxon>
    </lineage>
</organism>